<evidence type="ECO:0000313" key="3">
    <source>
        <dbReference type="EMBL" id="ADG79316.1"/>
    </source>
</evidence>
<keyword evidence="1 3" id="KW-0808">Transferase</keyword>
<dbReference type="eggNOG" id="COG2226">
    <property type="taxonomic scope" value="Bacteria"/>
</dbReference>
<evidence type="ECO:0000259" key="2">
    <source>
        <dbReference type="Pfam" id="PF13649"/>
    </source>
</evidence>
<reference evidence="4" key="1">
    <citation type="submission" date="2010-03" db="EMBL/GenBank/DDBJ databases">
        <title>The complete chromosome of Tsukamurella paurometabola DSM 20162.</title>
        <authorList>
            <consortium name="US DOE Joint Genome Institute (JGI-PGF)"/>
            <person name="Lucas S."/>
            <person name="Copeland A."/>
            <person name="Lapidus A."/>
            <person name="Glavina del Rio T."/>
            <person name="Dalin E."/>
            <person name="Tice H."/>
            <person name="Bruce D."/>
            <person name="Goodwin L."/>
            <person name="Pitluck S."/>
            <person name="Kyrpides N."/>
            <person name="Mavromatis K."/>
            <person name="Ivanova N."/>
            <person name="Mikhailova N."/>
            <person name="Munk A.C."/>
            <person name="Brettin T."/>
            <person name="Detter J.C."/>
            <person name="Tapia R."/>
            <person name="Han C."/>
            <person name="Larimer F."/>
            <person name="Land M."/>
            <person name="Hauser L."/>
            <person name="Markowitz V."/>
            <person name="Cheng J.-F."/>
            <person name="Hugenholtz P."/>
            <person name="Woyke T."/>
            <person name="Wu D."/>
            <person name="Jando M."/>
            <person name="Brambilla E."/>
            <person name="Klenk H.-P."/>
            <person name="Eisen J.A."/>
        </authorList>
    </citation>
    <scope>NUCLEOTIDE SEQUENCE [LARGE SCALE GENOMIC DNA]</scope>
    <source>
        <strain evidence="4">ATCC 8368 / DSM 20162 / CCUG 35730 / CIP 100753 / JCM 10117 / KCTC 9821 / NBRC 16120 / NCIMB 702349 / NCTC 13040</strain>
    </source>
</reference>
<dbReference type="Gene3D" id="3.40.50.150">
    <property type="entry name" value="Vaccinia Virus protein VP39"/>
    <property type="match status" value="1"/>
</dbReference>
<dbReference type="GO" id="GO:0008168">
    <property type="term" value="F:methyltransferase activity"/>
    <property type="evidence" value="ECO:0007669"/>
    <property type="project" value="UniProtKB-KW"/>
</dbReference>
<dbReference type="Pfam" id="PF13649">
    <property type="entry name" value="Methyltransf_25"/>
    <property type="match status" value="1"/>
</dbReference>
<dbReference type="PANTHER" id="PTHR43861">
    <property type="entry name" value="TRANS-ACONITATE 2-METHYLTRANSFERASE-RELATED"/>
    <property type="match status" value="1"/>
</dbReference>
<keyword evidence="3" id="KW-0489">Methyltransferase</keyword>
<dbReference type="KEGG" id="tpr:Tpau_2718"/>
<gene>
    <name evidence="3" type="ordered locus">Tpau_2718</name>
</gene>
<dbReference type="CDD" id="cd02440">
    <property type="entry name" value="AdoMet_MTases"/>
    <property type="match status" value="1"/>
</dbReference>
<dbReference type="HOGENOM" id="CLU_060397_1_1_11"/>
<dbReference type="GO" id="GO:0032259">
    <property type="term" value="P:methylation"/>
    <property type="evidence" value="ECO:0007669"/>
    <property type="project" value="UniProtKB-KW"/>
</dbReference>
<reference evidence="3 4" key="2">
    <citation type="journal article" date="2011" name="Stand. Genomic Sci.">
        <title>Complete genome sequence of Tsukamurella paurometabola type strain (no. 33).</title>
        <authorList>
            <person name="Munk A.C."/>
            <person name="Lapidus A."/>
            <person name="Lucas S."/>
            <person name="Nolan M."/>
            <person name="Tice H."/>
            <person name="Cheng J.F."/>
            <person name="Del Rio T.G."/>
            <person name="Goodwin L."/>
            <person name="Pitluck S."/>
            <person name="Liolios K."/>
            <person name="Huntemann M."/>
            <person name="Ivanova N."/>
            <person name="Mavromatis K."/>
            <person name="Mikhailova N."/>
            <person name="Pati A."/>
            <person name="Chen A."/>
            <person name="Palaniappan K."/>
            <person name="Tapia R."/>
            <person name="Han C."/>
            <person name="Land M."/>
            <person name="Hauser L."/>
            <person name="Chang Y.J."/>
            <person name="Jeffries C.D."/>
            <person name="Brettin T."/>
            <person name="Yasawong M."/>
            <person name="Brambilla E.M."/>
            <person name="Rohde M."/>
            <person name="Sikorski J."/>
            <person name="Goker M."/>
            <person name="Detter J.C."/>
            <person name="Woyke T."/>
            <person name="Bristow J."/>
            <person name="Eisen J.A."/>
            <person name="Markowitz V."/>
            <person name="Hugenholtz P."/>
            <person name="Kyrpides N.C."/>
            <person name="Klenk H.P."/>
        </authorList>
    </citation>
    <scope>NUCLEOTIDE SEQUENCE [LARGE SCALE GENOMIC DNA]</scope>
    <source>
        <strain evidence="4">ATCC 8368 / DSM 20162 / CCUG 35730 / CIP 100753 / JCM 10117 / KCTC 9821 / NBRC 16120 / NCIMB 702349 / NCTC 13040</strain>
    </source>
</reference>
<dbReference type="AlphaFoldDB" id="D5USP5"/>
<dbReference type="SUPFAM" id="SSF53335">
    <property type="entry name" value="S-adenosyl-L-methionine-dependent methyltransferases"/>
    <property type="match status" value="1"/>
</dbReference>
<keyword evidence="4" id="KW-1185">Reference proteome</keyword>
<dbReference type="InterPro" id="IPR029063">
    <property type="entry name" value="SAM-dependent_MTases_sf"/>
</dbReference>
<evidence type="ECO:0000256" key="1">
    <source>
        <dbReference type="ARBA" id="ARBA00022679"/>
    </source>
</evidence>
<proteinExistence type="predicted"/>
<evidence type="ECO:0000313" key="4">
    <source>
        <dbReference type="Proteomes" id="UP000001213"/>
    </source>
</evidence>
<sequence length="204" mass="22358">MTTQPGYDALADQYADMFTGAYQYPIEQYAMAAFVDRIGADRDGVVLDVGCGIGHVAGDLSRRGLTVLGVEPSVAMLGHARRAYPDIAFVEGDAFLAAVPAEQDIAAILARFSLIHVDPPTVAAILRSWAERLDTGVPVLIATQASDEPGEPVPFDHAVAPAWRWHPDRLARVLGENGFDEEWRIVYRDAGYRFPMVQLLAHRR</sequence>
<organism evidence="3 4">
    <name type="scientific">Tsukamurella paurometabola (strain ATCC 8368 / DSM 20162 / CCUG 35730 / CIP 100753 / JCM 10117 / KCTC 9821 / NBRC 16120 / NCIMB 702349 / NCTC 13040)</name>
    <name type="common">Corynebacterium paurometabolum</name>
    <dbReference type="NCBI Taxonomy" id="521096"/>
    <lineage>
        <taxon>Bacteria</taxon>
        <taxon>Bacillati</taxon>
        <taxon>Actinomycetota</taxon>
        <taxon>Actinomycetes</taxon>
        <taxon>Mycobacteriales</taxon>
        <taxon>Tsukamurellaceae</taxon>
        <taxon>Tsukamurella</taxon>
    </lineage>
</organism>
<protein>
    <submittedName>
        <fullName evidence="3">Methyltransferase type 12</fullName>
    </submittedName>
</protein>
<feature type="domain" description="Methyltransferase" evidence="2">
    <location>
        <begin position="46"/>
        <end position="135"/>
    </location>
</feature>
<dbReference type="Proteomes" id="UP000001213">
    <property type="component" value="Chromosome"/>
</dbReference>
<name>D5USP5_TSUPD</name>
<accession>D5USP5</accession>
<dbReference type="RefSeq" id="WP_013127330.1">
    <property type="nucleotide sequence ID" value="NC_014158.1"/>
</dbReference>
<dbReference type="EMBL" id="CP001966">
    <property type="protein sequence ID" value="ADG79316.1"/>
    <property type="molecule type" value="Genomic_DNA"/>
</dbReference>
<dbReference type="InterPro" id="IPR041698">
    <property type="entry name" value="Methyltransf_25"/>
</dbReference>